<keyword evidence="1" id="KW-1133">Transmembrane helix</keyword>
<feature type="transmembrane region" description="Helical" evidence="1">
    <location>
        <begin position="36"/>
        <end position="57"/>
    </location>
</feature>
<evidence type="ECO:0000256" key="1">
    <source>
        <dbReference type="SAM" id="Phobius"/>
    </source>
</evidence>
<dbReference type="Proteomes" id="UP000467148">
    <property type="component" value="Chromosome"/>
</dbReference>
<dbReference type="RefSeq" id="WP_163747801.1">
    <property type="nucleotide sequence ID" value="NZ_AP022596.1"/>
</dbReference>
<keyword evidence="1" id="KW-0472">Membrane</keyword>
<sequence>MWIDLYLAAALLVAVAAWLVSPHFQSVDPPGDIARGFWSAAAGALWPLILIGAVQVYSVRFIARRLRPAHSEELDLAPLAALHDVSLRS</sequence>
<name>A0A7I7T813_9MYCO</name>
<protein>
    <submittedName>
        <fullName evidence="2">Uncharacterized protein</fullName>
    </submittedName>
</protein>
<evidence type="ECO:0000313" key="3">
    <source>
        <dbReference type="Proteomes" id="UP000467148"/>
    </source>
</evidence>
<organism evidence="2 3">
    <name type="scientific">Mycolicibacterium helvum</name>
    <dbReference type="NCBI Taxonomy" id="1534349"/>
    <lineage>
        <taxon>Bacteria</taxon>
        <taxon>Bacillati</taxon>
        <taxon>Actinomycetota</taxon>
        <taxon>Actinomycetes</taxon>
        <taxon>Mycobacteriales</taxon>
        <taxon>Mycobacteriaceae</taxon>
        <taxon>Mycolicibacterium</taxon>
    </lineage>
</organism>
<gene>
    <name evidence="2" type="ORF">MHEL_24990</name>
</gene>
<evidence type="ECO:0000313" key="2">
    <source>
        <dbReference type="EMBL" id="BBY64256.1"/>
    </source>
</evidence>
<reference evidence="2 3" key="1">
    <citation type="journal article" date="2019" name="Emerg. Microbes Infect.">
        <title>Comprehensive subspecies identification of 175 nontuberculous mycobacteria species based on 7547 genomic profiles.</title>
        <authorList>
            <person name="Matsumoto Y."/>
            <person name="Kinjo T."/>
            <person name="Motooka D."/>
            <person name="Nabeya D."/>
            <person name="Jung N."/>
            <person name="Uechi K."/>
            <person name="Horii T."/>
            <person name="Iida T."/>
            <person name="Fujita J."/>
            <person name="Nakamura S."/>
        </authorList>
    </citation>
    <scope>NUCLEOTIDE SEQUENCE [LARGE SCALE GENOMIC DNA]</scope>
    <source>
        <strain evidence="2 3">JCM 30396</strain>
    </source>
</reference>
<dbReference type="EMBL" id="AP022596">
    <property type="protein sequence ID" value="BBY64256.1"/>
    <property type="molecule type" value="Genomic_DNA"/>
</dbReference>
<dbReference type="AlphaFoldDB" id="A0A7I7T813"/>
<accession>A0A7I7T813</accession>
<proteinExistence type="predicted"/>
<dbReference type="KEGG" id="mhev:MHEL_24990"/>
<keyword evidence="1" id="KW-0812">Transmembrane</keyword>
<keyword evidence="3" id="KW-1185">Reference proteome</keyword>